<dbReference type="GeneID" id="43593838"/>
<evidence type="ECO:0000313" key="3">
    <source>
        <dbReference type="Proteomes" id="UP000254866"/>
    </source>
</evidence>
<feature type="compositionally biased region" description="Basic and acidic residues" evidence="1">
    <location>
        <begin position="63"/>
        <end position="76"/>
    </location>
</feature>
<comment type="caution">
    <text evidence="2">The sequence shown here is derived from an EMBL/GenBank/DDBJ whole genome shotgun (WGS) entry which is preliminary data.</text>
</comment>
<feature type="region of interest" description="Disordered" evidence="1">
    <location>
        <begin position="40"/>
        <end position="136"/>
    </location>
</feature>
<dbReference type="Proteomes" id="UP000254866">
    <property type="component" value="Unassembled WGS sequence"/>
</dbReference>
<dbReference type="AlphaFoldDB" id="A0A370TZT2"/>
<accession>A0A370TZT2</accession>
<keyword evidence="3" id="KW-1185">Reference proteome</keyword>
<organism evidence="2 3">
    <name type="scientific">Venustampulla echinocandica</name>
    <dbReference type="NCBI Taxonomy" id="2656787"/>
    <lineage>
        <taxon>Eukaryota</taxon>
        <taxon>Fungi</taxon>
        <taxon>Dikarya</taxon>
        <taxon>Ascomycota</taxon>
        <taxon>Pezizomycotina</taxon>
        <taxon>Leotiomycetes</taxon>
        <taxon>Helotiales</taxon>
        <taxon>Pleuroascaceae</taxon>
        <taxon>Venustampulla</taxon>
    </lineage>
</organism>
<name>A0A370TZT2_9HELO</name>
<reference evidence="2 3" key="1">
    <citation type="journal article" date="2018" name="IMA Fungus">
        <title>IMA Genome-F 9: Draft genome sequence of Annulohypoxylon stygium, Aspergillus mulundensis, Berkeleyomyces basicola (syn. Thielaviopsis basicola), Ceratocystis smalleyi, two Cercospora beticola strains, Coleophoma cylindrospora, Fusarium fracticaudum, Phialophora cf. hyalina, and Morchella septimelata.</title>
        <authorList>
            <person name="Wingfield B.D."/>
            <person name="Bills G.F."/>
            <person name="Dong Y."/>
            <person name="Huang W."/>
            <person name="Nel W.J."/>
            <person name="Swalarsk-Parry B.S."/>
            <person name="Vaghefi N."/>
            <person name="Wilken P.M."/>
            <person name="An Z."/>
            <person name="de Beer Z.W."/>
            <person name="De Vos L."/>
            <person name="Chen L."/>
            <person name="Duong T.A."/>
            <person name="Gao Y."/>
            <person name="Hammerbacher A."/>
            <person name="Kikkert J.R."/>
            <person name="Li Y."/>
            <person name="Li H."/>
            <person name="Li K."/>
            <person name="Li Q."/>
            <person name="Liu X."/>
            <person name="Ma X."/>
            <person name="Naidoo K."/>
            <person name="Pethybridge S.J."/>
            <person name="Sun J."/>
            <person name="Steenkamp E.T."/>
            <person name="van der Nest M.A."/>
            <person name="van Wyk S."/>
            <person name="Wingfield M.J."/>
            <person name="Xiong C."/>
            <person name="Yue Q."/>
            <person name="Zhang X."/>
        </authorList>
    </citation>
    <scope>NUCLEOTIDE SEQUENCE [LARGE SCALE GENOMIC DNA]</scope>
    <source>
        <strain evidence="2 3">BP 5553</strain>
    </source>
</reference>
<dbReference type="EMBL" id="NPIC01000001">
    <property type="protein sequence ID" value="RDL41010.1"/>
    <property type="molecule type" value="Genomic_DNA"/>
</dbReference>
<protein>
    <submittedName>
        <fullName evidence="2">Uncharacterized protein</fullName>
    </submittedName>
</protein>
<evidence type="ECO:0000256" key="1">
    <source>
        <dbReference type="SAM" id="MobiDB-lite"/>
    </source>
</evidence>
<dbReference type="RefSeq" id="XP_031873666.1">
    <property type="nucleotide sequence ID" value="XM_032009612.1"/>
</dbReference>
<gene>
    <name evidence="2" type="ORF">BP5553_00989</name>
</gene>
<proteinExistence type="predicted"/>
<evidence type="ECO:0000313" key="2">
    <source>
        <dbReference type="EMBL" id="RDL41010.1"/>
    </source>
</evidence>
<sequence>MSSRWFSKRREPASERCLDIEVEEDEDDDRALEIERERVYHDRREARGHTKYGQQQAYLSSRAELERQDPKIDNADKYGQQIYPRGISAAPKGQLQPPISRPSHREGHSRFETASSRNRAQSRDEPGGSVPSAPQEYCRRHRLASESQERVHRRNIGGYDEWLARREKIRRASQAEPLGEPIDDHIMSTKYQAVDERFNRFLPTEAFSLSKGEFEGIVNWVNGENYHPWEEKPSKSNDRRVK</sequence>